<dbReference type="PANTHER" id="PTHR34183">
    <property type="entry name" value="ENDOLYTIC PEPTIDOGLYCAN TRANSGLYCOSYLASE RLPA"/>
    <property type="match status" value="1"/>
</dbReference>
<dbReference type="Pfam" id="PF03330">
    <property type="entry name" value="DPBB_1"/>
    <property type="match status" value="1"/>
</dbReference>
<evidence type="ECO:0000256" key="3">
    <source>
        <dbReference type="HAMAP-Rule" id="MF_02071"/>
    </source>
</evidence>
<dbReference type="PANTHER" id="PTHR34183:SF8">
    <property type="entry name" value="ENDOLYTIC PEPTIDOGLYCAN TRANSGLYCOSYLASE RLPA-RELATED"/>
    <property type="match status" value="1"/>
</dbReference>
<dbReference type="PATRIC" id="fig|874156.12.peg.1535"/>
<dbReference type="Gene3D" id="2.40.40.10">
    <property type="entry name" value="RlpA-like domain"/>
    <property type="match status" value="1"/>
</dbReference>
<comment type="similarity">
    <text evidence="3 4">Belongs to the RlpA family.</text>
</comment>
<feature type="domain" description="RlpA-like protein double-psi beta-barrel" evidence="5">
    <location>
        <begin position="17"/>
        <end position="104"/>
    </location>
</feature>
<evidence type="ECO:0000256" key="4">
    <source>
        <dbReference type="RuleBase" id="RU003495"/>
    </source>
</evidence>
<evidence type="ECO:0000313" key="6">
    <source>
        <dbReference type="EMBL" id="KLI64055.1"/>
    </source>
</evidence>
<comment type="function">
    <text evidence="3">Lytic transglycosylase with a strong preference for naked glycan strands that lack stem peptides.</text>
</comment>
<dbReference type="InterPro" id="IPR012997">
    <property type="entry name" value="RplA"/>
</dbReference>
<dbReference type="GO" id="GO:0000270">
    <property type="term" value="P:peptidoglycan metabolic process"/>
    <property type="evidence" value="ECO:0007669"/>
    <property type="project" value="UniProtKB-UniRule"/>
</dbReference>
<keyword evidence="1 3" id="KW-0456">Lyase</keyword>
<keyword evidence="7" id="KW-1185">Reference proteome</keyword>
<dbReference type="AlphaFoldDB" id="A0A0H0XUT3"/>
<accession>A0A0H0XUT3</accession>
<evidence type="ECO:0000256" key="2">
    <source>
        <dbReference type="ARBA" id="ARBA00023316"/>
    </source>
</evidence>
<dbReference type="InterPro" id="IPR036908">
    <property type="entry name" value="RlpA-like_sf"/>
</dbReference>
<protein>
    <recommendedName>
        <fullName evidence="3">Endolytic peptidoglycan transglycosylase RlpA</fullName>
        <ecNumber evidence="3">4.2.2.-</ecNumber>
    </recommendedName>
</protein>
<proteinExistence type="inferred from homology"/>
<reference evidence="6 7" key="1">
    <citation type="submission" date="2015-04" db="EMBL/GenBank/DDBJ databases">
        <title>The draft genome sequence of Erythrobacter marinus HWDM-33.</title>
        <authorList>
            <person name="Zhuang L."/>
            <person name="Liu Y."/>
            <person name="Shao Z."/>
        </authorList>
    </citation>
    <scope>NUCLEOTIDE SEQUENCE [LARGE SCALE GENOMIC DNA]</scope>
    <source>
        <strain evidence="6 7">HWDM-33</strain>
    </source>
</reference>
<dbReference type="NCBIfam" id="TIGR00413">
    <property type="entry name" value="rlpA"/>
    <property type="match status" value="1"/>
</dbReference>
<organism evidence="6 7">
    <name type="scientific">Aurantiacibacter marinus</name>
    <dbReference type="NCBI Taxonomy" id="874156"/>
    <lineage>
        <taxon>Bacteria</taxon>
        <taxon>Pseudomonadati</taxon>
        <taxon>Pseudomonadota</taxon>
        <taxon>Alphaproteobacteria</taxon>
        <taxon>Sphingomonadales</taxon>
        <taxon>Erythrobacteraceae</taxon>
        <taxon>Aurantiacibacter</taxon>
    </lineage>
</organism>
<dbReference type="HAMAP" id="MF_02071">
    <property type="entry name" value="RlpA"/>
    <property type="match status" value="1"/>
</dbReference>
<comment type="caution">
    <text evidence="6">The sequence shown here is derived from an EMBL/GenBank/DDBJ whole genome shotgun (WGS) entry which is preliminary data.</text>
</comment>
<evidence type="ECO:0000256" key="1">
    <source>
        <dbReference type="ARBA" id="ARBA00023239"/>
    </source>
</evidence>
<name>A0A0H0XUT3_9SPHN</name>
<gene>
    <name evidence="3" type="primary">rlpA</name>
    <name evidence="6" type="ORF">AAV99_07460</name>
</gene>
<dbReference type="EMBL" id="LBHU01000002">
    <property type="protein sequence ID" value="KLI64055.1"/>
    <property type="molecule type" value="Genomic_DNA"/>
</dbReference>
<dbReference type="GO" id="GO:0008932">
    <property type="term" value="F:lytic endotransglycosylase activity"/>
    <property type="evidence" value="ECO:0007669"/>
    <property type="project" value="UniProtKB-UniRule"/>
</dbReference>
<dbReference type="InterPro" id="IPR009009">
    <property type="entry name" value="RlpA-like_DPBB"/>
</dbReference>
<dbReference type="InterPro" id="IPR034718">
    <property type="entry name" value="RlpA"/>
</dbReference>
<dbReference type="EC" id="4.2.2.-" evidence="3"/>
<dbReference type="CDD" id="cd22268">
    <property type="entry name" value="DPBB_RlpA-like"/>
    <property type="match status" value="1"/>
</dbReference>
<dbReference type="STRING" id="874156.GCA_001021555_01827"/>
<keyword evidence="6" id="KW-0449">Lipoprotein</keyword>
<keyword evidence="2 3" id="KW-0961">Cell wall biogenesis/degradation</keyword>
<sequence>MEPATPPPAPAATSLGTGVASYYGRRFHGRRTANGERFNMNEMTAAHRTLPFGSRVRVTNTSNGQSVIVRINDRGPFIRGREIDVSRAAAEEIGMIRRGHSNVELELLDS</sequence>
<dbReference type="SUPFAM" id="SSF50685">
    <property type="entry name" value="Barwin-like endoglucanases"/>
    <property type="match status" value="1"/>
</dbReference>
<evidence type="ECO:0000313" key="7">
    <source>
        <dbReference type="Proteomes" id="UP000053455"/>
    </source>
</evidence>
<dbReference type="Proteomes" id="UP000053455">
    <property type="component" value="Unassembled WGS sequence"/>
</dbReference>
<evidence type="ECO:0000259" key="5">
    <source>
        <dbReference type="Pfam" id="PF03330"/>
    </source>
</evidence>
<dbReference type="GO" id="GO:0071555">
    <property type="term" value="P:cell wall organization"/>
    <property type="evidence" value="ECO:0007669"/>
    <property type="project" value="UniProtKB-KW"/>
</dbReference>